<dbReference type="AlphaFoldDB" id="A0A6I6GBF4"/>
<evidence type="ECO:0000313" key="3">
    <source>
        <dbReference type="Proteomes" id="UP000426027"/>
    </source>
</evidence>
<evidence type="ECO:0000259" key="1">
    <source>
        <dbReference type="Pfam" id="PF08885"/>
    </source>
</evidence>
<dbReference type="Pfam" id="PF08885">
    <property type="entry name" value="GSCFA"/>
    <property type="match status" value="1"/>
</dbReference>
<dbReference type="KEGG" id="fls:GLV81_04660"/>
<sequence>MDFRLELSVKPLPQRINIRHKVALVGSCFTDHMGSRLRSMKIPVLENPNGILFNPVSIQQAIQSWIEKRTYTAVDLFFANDCWTSWDFHGQFSHPNQEQCLQGINASIAQAHQFLQEADWLILTLGSAFLYELNSDALAGTAGQVAANCHKVPANHFVHRLASLQEINTALEKLITQVRIVNPDVRIIFTVSPVRHYREGLIENNRSKGTLHLAVAQMQQQFDNVFYFPAYELIIDDLRDYRFYAEDMVHPNYAATRYVWEKFSAATFDEETLSLMQPLEQLRTAMQHRPIHPDTAAHQQFLKSMLAKTQQLSARYPFLDLSEELQYFAGKNA</sequence>
<dbReference type="GO" id="GO:0016788">
    <property type="term" value="F:hydrolase activity, acting on ester bonds"/>
    <property type="evidence" value="ECO:0007669"/>
    <property type="project" value="UniProtKB-ARBA"/>
</dbReference>
<name>A0A6I6GBF4_9BACT</name>
<evidence type="ECO:0000313" key="2">
    <source>
        <dbReference type="EMBL" id="QGW27480.1"/>
    </source>
</evidence>
<dbReference type="Proteomes" id="UP000426027">
    <property type="component" value="Chromosome"/>
</dbReference>
<organism evidence="2 3">
    <name type="scientific">Phnomibacter ginsenosidimutans</name>
    <dbReference type="NCBI Taxonomy" id="2676868"/>
    <lineage>
        <taxon>Bacteria</taxon>
        <taxon>Pseudomonadati</taxon>
        <taxon>Bacteroidota</taxon>
        <taxon>Chitinophagia</taxon>
        <taxon>Chitinophagales</taxon>
        <taxon>Chitinophagaceae</taxon>
        <taxon>Phnomibacter</taxon>
    </lineage>
</organism>
<feature type="domain" description="GSCFA" evidence="1">
    <location>
        <begin position="21"/>
        <end position="263"/>
    </location>
</feature>
<dbReference type="EMBL" id="CP046566">
    <property type="protein sequence ID" value="QGW27480.1"/>
    <property type="molecule type" value="Genomic_DNA"/>
</dbReference>
<keyword evidence="3" id="KW-1185">Reference proteome</keyword>
<dbReference type="Gene3D" id="3.40.50.1110">
    <property type="entry name" value="SGNH hydrolase"/>
    <property type="match status" value="1"/>
</dbReference>
<dbReference type="SUPFAM" id="SSF52266">
    <property type="entry name" value="SGNH hydrolase"/>
    <property type="match status" value="1"/>
</dbReference>
<dbReference type="InterPro" id="IPR014982">
    <property type="entry name" value="GSCFA"/>
</dbReference>
<dbReference type="RefSeq" id="WP_157477290.1">
    <property type="nucleotide sequence ID" value="NZ_CP046566.1"/>
</dbReference>
<protein>
    <submittedName>
        <fullName evidence="2">GSCFA domain-containing protein</fullName>
    </submittedName>
</protein>
<gene>
    <name evidence="2" type="ORF">GLV81_04660</name>
</gene>
<proteinExistence type="predicted"/>
<reference evidence="2 3" key="1">
    <citation type="submission" date="2019-11" db="EMBL/GenBank/DDBJ databases">
        <authorList>
            <person name="Im W.T."/>
        </authorList>
    </citation>
    <scope>NUCLEOTIDE SEQUENCE [LARGE SCALE GENOMIC DNA]</scope>
    <source>
        <strain evidence="2 3">SB-02</strain>
    </source>
</reference>
<accession>A0A6I6GBF4</accession>
<dbReference type="InterPro" id="IPR036514">
    <property type="entry name" value="SGNH_hydro_sf"/>
</dbReference>